<evidence type="ECO:0000313" key="1">
    <source>
        <dbReference type="EMBL" id="JAC06551.1"/>
    </source>
</evidence>
<organism evidence="1">
    <name type="scientific">Ceratitis capitata</name>
    <name type="common">Mediterranean fruit fly</name>
    <name type="synonym">Tephritis capitata</name>
    <dbReference type="NCBI Taxonomy" id="7213"/>
    <lineage>
        <taxon>Eukaryota</taxon>
        <taxon>Metazoa</taxon>
        <taxon>Ecdysozoa</taxon>
        <taxon>Arthropoda</taxon>
        <taxon>Hexapoda</taxon>
        <taxon>Insecta</taxon>
        <taxon>Pterygota</taxon>
        <taxon>Neoptera</taxon>
        <taxon>Endopterygota</taxon>
        <taxon>Diptera</taxon>
        <taxon>Brachycera</taxon>
        <taxon>Muscomorpha</taxon>
        <taxon>Tephritoidea</taxon>
        <taxon>Tephritidae</taxon>
        <taxon>Ceratitis</taxon>
        <taxon>Ceratitis</taxon>
    </lineage>
</organism>
<reference evidence="1" key="1">
    <citation type="submission" date="2013-07" db="EMBL/GenBank/DDBJ databases">
        <authorList>
            <person name="Geib S."/>
        </authorList>
    </citation>
    <scope>NUCLEOTIDE SEQUENCE</scope>
</reference>
<protein>
    <submittedName>
        <fullName evidence="1">Uncharacterized protein</fullName>
    </submittedName>
</protein>
<sequence>AHRAVTDYDAPPCHKVVQITPLLCHCSVAAGRLVDKWTGKQTDKCVKPPPSRRHTQETYKAQHHTNVHMFTHTRPLYCFLSSTPAATASKQPCYTNDAIRRDVIRYDIEVHRSDTWRMFNSSRRQRNVNDD</sequence>
<dbReference type="EMBL" id="GAMC01000005">
    <property type="protein sequence ID" value="JAC06551.1"/>
    <property type="molecule type" value="mRNA"/>
</dbReference>
<proteinExistence type="evidence at transcript level"/>
<name>W8BYS3_CERCA</name>
<accession>W8BYS3</accession>
<feature type="non-terminal residue" evidence="1">
    <location>
        <position position="131"/>
    </location>
</feature>
<dbReference type="AlphaFoldDB" id="W8BYS3"/>
<reference evidence="1" key="2">
    <citation type="journal article" date="2014" name="BMC Genomics">
        <title>A genomic perspective to assessing quality of mass-reared SIT flies used in Mediterranean fruit fly (Ceratitis capitata) eradication in California.</title>
        <authorList>
            <person name="Calla B."/>
            <person name="Hall B."/>
            <person name="Hou S."/>
            <person name="Geib S.M."/>
        </authorList>
    </citation>
    <scope>NUCLEOTIDE SEQUENCE</scope>
</reference>
<feature type="non-terminal residue" evidence="1">
    <location>
        <position position="1"/>
    </location>
</feature>